<evidence type="ECO:0000256" key="3">
    <source>
        <dbReference type="ARBA" id="ARBA00023163"/>
    </source>
</evidence>
<keyword evidence="3" id="KW-0804">Transcription</keyword>
<dbReference type="InterPro" id="IPR010982">
    <property type="entry name" value="Lambda_DNA-bd_dom_sf"/>
</dbReference>
<dbReference type="SMART" id="SM00354">
    <property type="entry name" value="HTH_LACI"/>
    <property type="match status" value="1"/>
</dbReference>
<dbReference type="Pfam" id="PF13377">
    <property type="entry name" value="Peripla_BP_3"/>
    <property type="match status" value="1"/>
</dbReference>
<keyword evidence="2" id="KW-0238">DNA-binding</keyword>
<dbReference type="Gene3D" id="3.40.50.2300">
    <property type="match status" value="2"/>
</dbReference>
<dbReference type="Pfam" id="PF00356">
    <property type="entry name" value="LacI"/>
    <property type="match status" value="1"/>
</dbReference>
<dbReference type="EMBL" id="LAZR01000756">
    <property type="protein sequence ID" value="KKN58575.1"/>
    <property type="molecule type" value="Genomic_DNA"/>
</dbReference>
<organism evidence="5">
    <name type="scientific">marine sediment metagenome</name>
    <dbReference type="NCBI Taxonomy" id="412755"/>
    <lineage>
        <taxon>unclassified sequences</taxon>
        <taxon>metagenomes</taxon>
        <taxon>ecological metagenomes</taxon>
    </lineage>
</organism>
<dbReference type="InterPro" id="IPR000843">
    <property type="entry name" value="HTH_LacI"/>
</dbReference>
<dbReference type="SUPFAM" id="SSF47413">
    <property type="entry name" value="lambda repressor-like DNA-binding domains"/>
    <property type="match status" value="1"/>
</dbReference>
<dbReference type="InterPro" id="IPR046335">
    <property type="entry name" value="LacI/GalR-like_sensor"/>
</dbReference>
<dbReference type="InterPro" id="IPR028082">
    <property type="entry name" value="Peripla_BP_I"/>
</dbReference>
<dbReference type="Gene3D" id="1.10.260.40">
    <property type="entry name" value="lambda repressor-like DNA-binding domains"/>
    <property type="match status" value="1"/>
</dbReference>
<dbReference type="PROSITE" id="PS50932">
    <property type="entry name" value="HTH_LACI_2"/>
    <property type="match status" value="1"/>
</dbReference>
<dbReference type="PANTHER" id="PTHR30146:SF109">
    <property type="entry name" value="HTH-TYPE TRANSCRIPTIONAL REGULATOR GALS"/>
    <property type="match status" value="1"/>
</dbReference>
<name>A0A0F9RPX7_9ZZZZ</name>
<dbReference type="PANTHER" id="PTHR30146">
    <property type="entry name" value="LACI-RELATED TRANSCRIPTIONAL REPRESSOR"/>
    <property type="match status" value="1"/>
</dbReference>
<reference evidence="5" key="1">
    <citation type="journal article" date="2015" name="Nature">
        <title>Complex archaea that bridge the gap between prokaryotes and eukaryotes.</title>
        <authorList>
            <person name="Spang A."/>
            <person name="Saw J.H."/>
            <person name="Jorgensen S.L."/>
            <person name="Zaremba-Niedzwiedzka K."/>
            <person name="Martijn J."/>
            <person name="Lind A.E."/>
            <person name="van Eijk R."/>
            <person name="Schleper C."/>
            <person name="Guy L."/>
            <person name="Ettema T.J."/>
        </authorList>
    </citation>
    <scope>NUCLEOTIDE SEQUENCE</scope>
</reference>
<dbReference type="PROSITE" id="PS00356">
    <property type="entry name" value="HTH_LACI_1"/>
    <property type="match status" value="1"/>
</dbReference>
<keyword evidence="1" id="KW-0805">Transcription regulation</keyword>
<accession>A0A0F9RPX7</accession>
<comment type="caution">
    <text evidence="5">The sequence shown here is derived from an EMBL/GenBank/DDBJ whole genome shotgun (WGS) entry which is preliminary data.</text>
</comment>
<dbReference type="SUPFAM" id="SSF53822">
    <property type="entry name" value="Periplasmic binding protein-like I"/>
    <property type="match status" value="1"/>
</dbReference>
<dbReference type="GO" id="GO:0000976">
    <property type="term" value="F:transcription cis-regulatory region binding"/>
    <property type="evidence" value="ECO:0007669"/>
    <property type="project" value="TreeGrafter"/>
</dbReference>
<evidence type="ECO:0000256" key="1">
    <source>
        <dbReference type="ARBA" id="ARBA00023015"/>
    </source>
</evidence>
<sequence>MGISIVDVAKAANVSHMTVSRVLNGNPNVLPYNIEAVRRAIADLGYVPPLRKRGPKPTSKRRSSKAIDKLAFMVPVDSDSPEASFAAFLNLPFGRDLMVGVIERANQQSIEVVPTPFVPSAPLPGHIHPQQIDGIIIPLYGSESIPIILAGIPASIPRVIIGHCDPRLRTFDAVMSDSDAIGNLAVKVLADRGCRHLATILEFPGEPISRSRCRAFRDAARIHHDAEVIIFSAAGHPHPQGSEPWERLIAAILAKEDTSHYVATLVDELLDANPMPDGLFIPHDLNAVGVHQRLVQSGIQLVRQNPETGKSMVLLTCGTEELPLRSLDPRPHCIGMDTHHVGLQAVEQLLYRVKHPHEPFVRILIPPKLMEASV</sequence>
<evidence type="ECO:0000259" key="4">
    <source>
        <dbReference type="PROSITE" id="PS50932"/>
    </source>
</evidence>
<evidence type="ECO:0000256" key="2">
    <source>
        <dbReference type="ARBA" id="ARBA00023125"/>
    </source>
</evidence>
<gene>
    <name evidence="5" type="ORF">LCGC14_0550830</name>
</gene>
<evidence type="ECO:0000313" key="5">
    <source>
        <dbReference type="EMBL" id="KKN58575.1"/>
    </source>
</evidence>
<protein>
    <recommendedName>
        <fullName evidence="4">HTH lacI-type domain-containing protein</fullName>
    </recommendedName>
</protein>
<proteinExistence type="predicted"/>
<dbReference type="AlphaFoldDB" id="A0A0F9RPX7"/>
<dbReference type="GO" id="GO:0003700">
    <property type="term" value="F:DNA-binding transcription factor activity"/>
    <property type="evidence" value="ECO:0007669"/>
    <property type="project" value="TreeGrafter"/>
</dbReference>
<dbReference type="CDD" id="cd01392">
    <property type="entry name" value="HTH_LacI"/>
    <property type="match status" value="1"/>
</dbReference>
<feature type="domain" description="HTH lacI-type" evidence="4">
    <location>
        <begin position="3"/>
        <end position="52"/>
    </location>
</feature>